<dbReference type="Gramene" id="OE9A092196T1">
    <property type="protein sequence ID" value="OE9A092196C1"/>
    <property type="gene ID" value="OE9A092196"/>
</dbReference>
<accession>A0A8S0SEP0</accession>
<gene>
    <name evidence="2" type="ORF">OLEA9_A092196</name>
</gene>
<evidence type="ECO:0000313" key="2">
    <source>
        <dbReference type="EMBL" id="CAA2990972.1"/>
    </source>
</evidence>
<dbReference type="Proteomes" id="UP000594638">
    <property type="component" value="Unassembled WGS sequence"/>
</dbReference>
<feature type="region of interest" description="Disordered" evidence="1">
    <location>
        <begin position="1"/>
        <end position="47"/>
    </location>
</feature>
<evidence type="ECO:0000256" key="1">
    <source>
        <dbReference type="SAM" id="MobiDB-lite"/>
    </source>
</evidence>
<comment type="caution">
    <text evidence="2">The sequence shown here is derived from an EMBL/GenBank/DDBJ whole genome shotgun (WGS) entry which is preliminary data.</text>
</comment>
<protein>
    <submittedName>
        <fullName evidence="2">Uncharacterized protein</fullName>
    </submittedName>
</protein>
<dbReference type="AlphaFoldDB" id="A0A8S0SEP0"/>
<name>A0A8S0SEP0_OLEEU</name>
<dbReference type="EMBL" id="CACTIH010004532">
    <property type="protein sequence ID" value="CAA2990972.1"/>
    <property type="molecule type" value="Genomic_DNA"/>
</dbReference>
<proteinExistence type="predicted"/>
<organism evidence="2 3">
    <name type="scientific">Olea europaea subsp. europaea</name>
    <dbReference type="NCBI Taxonomy" id="158383"/>
    <lineage>
        <taxon>Eukaryota</taxon>
        <taxon>Viridiplantae</taxon>
        <taxon>Streptophyta</taxon>
        <taxon>Embryophyta</taxon>
        <taxon>Tracheophyta</taxon>
        <taxon>Spermatophyta</taxon>
        <taxon>Magnoliopsida</taxon>
        <taxon>eudicotyledons</taxon>
        <taxon>Gunneridae</taxon>
        <taxon>Pentapetalae</taxon>
        <taxon>asterids</taxon>
        <taxon>lamiids</taxon>
        <taxon>Lamiales</taxon>
        <taxon>Oleaceae</taxon>
        <taxon>Oleeae</taxon>
        <taxon>Olea</taxon>
    </lineage>
</organism>
<feature type="compositionally biased region" description="Basic and acidic residues" evidence="1">
    <location>
        <begin position="1"/>
        <end position="15"/>
    </location>
</feature>
<reference evidence="2 3" key="1">
    <citation type="submission" date="2019-12" db="EMBL/GenBank/DDBJ databases">
        <authorList>
            <person name="Alioto T."/>
            <person name="Alioto T."/>
            <person name="Gomez Garrido J."/>
        </authorList>
    </citation>
    <scope>NUCLEOTIDE SEQUENCE [LARGE SCALE GENOMIC DNA]</scope>
</reference>
<sequence length="296" mass="32900">MRRENKLRAGCERTASESANPIGAIRTRSTDRTTRLQRPRGPKRAFKGPVIDSERVLAAIIVCLPGGGPKLTMAVDSPVVVAQRESKPSNAKNEAGACPRRAFEISRPARSGRFDASKIVRNLARSAFRRLLLNCAFLMNETRPPARLSATNLDLLQVFEGAEETKWRSSRKDAQQIELPTGWREHVARARVAPDEVDDRSDWHIPRIPRPRVLAPFFDLSPCQATLGTRGRSIVVVRPRQGRNARQATDVGEECKLMLCNGRGAFASRPVWFPIGDRVSSRGKCAEHVPTRTRPG</sequence>
<keyword evidence="3" id="KW-1185">Reference proteome</keyword>
<evidence type="ECO:0000313" key="3">
    <source>
        <dbReference type="Proteomes" id="UP000594638"/>
    </source>
</evidence>
<feature type="compositionally biased region" description="Basic residues" evidence="1">
    <location>
        <begin position="35"/>
        <end position="46"/>
    </location>
</feature>